<feature type="domain" description="DUF112" evidence="2">
    <location>
        <begin position="21"/>
        <end position="439"/>
    </location>
</feature>
<feature type="transmembrane region" description="Helical" evidence="1">
    <location>
        <begin position="414"/>
        <end position="444"/>
    </location>
</feature>
<evidence type="ECO:0000259" key="2">
    <source>
        <dbReference type="Pfam" id="PF01970"/>
    </source>
</evidence>
<reference evidence="3" key="2">
    <citation type="submission" date="2021-08" db="EMBL/GenBank/DDBJ databases">
        <authorList>
            <person name="Tani A."/>
            <person name="Ola A."/>
            <person name="Ogura Y."/>
            <person name="Katsura K."/>
            <person name="Hayashi T."/>
        </authorList>
    </citation>
    <scope>NUCLEOTIDE SEQUENCE</scope>
    <source>
        <strain evidence="3">DSM 14458</strain>
    </source>
</reference>
<organism evidence="3 4">
    <name type="scientific">Methylorubrum suomiense</name>
    <dbReference type="NCBI Taxonomy" id="144191"/>
    <lineage>
        <taxon>Bacteria</taxon>
        <taxon>Pseudomonadati</taxon>
        <taxon>Pseudomonadota</taxon>
        <taxon>Alphaproteobacteria</taxon>
        <taxon>Hyphomicrobiales</taxon>
        <taxon>Methylobacteriaceae</taxon>
        <taxon>Methylorubrum</taxon>
    </lineage>
</organism>
<protein>
    <recommendedName>
        <fullName evidence="2">DUF112 domain-containing protein</fullName>
    </recommendedName>
</protein>
<keyword evidence="1" id="KW-1133">Transmembrane helix</keyword>
<feature type="transmembrane region" description="Helical" evidence="1">
    <location>
        <begin position="167"/>
        <end position="184"/>
    </location>
</feature>
<dbReference type="EMBL" id="BPRE01000008">
    <property type="protein sequence ID" value="GJE76196.1"/>
    <property type="molecule type" value="Genomic_DNA"/>
</dbReference>
<dbReference type="Proteomes" id="UP001055093">
    <property type="component" value="Unassembled WGS sequence"/>
</dbReference>
<keyword evidence="1" id="KW-0472">Membrane</keyword>
<proteinExistence type="predicted"/>
<reference evidence="3" key="1">
    <citation type="journal article" date="2021" name="Front. Microbiol.">
        <title>Comprehensive Comparative Genomics and Phenotyping of Methylobacterium Species.</title>
        <authorList>
            <person name="Alessa O."/>
            <person name="Ogura Y."/>
            <person name="Fujitani Y."/>
            <person name="Takami H."/>
            <person name="Hayashi T."/>
            <person name="Sahin N."/>
            <person name="Tani A."/>
        </authorList>
    </citation>
    <scope>NUCLEOTIDE SEQUENCE</scope>
    <source>
        <strain evidence="3">DSM 14458</strain>
    </source>
</reference>
<feature type="transmembrane region" description="Helical" evidence="1">
    <location>
        <begin position="259"/>
        <end position="282"/>
    </location>
</feature>
<accession>A0ABQ4UV97</accession>
<keyword evidence="4" id="KW-1185">Reference proteome</keyword>
<feature type="transmembrane region" description="Helical" evidence="1">
    <location>
        <begin position="465"/>
        <end position="487"/>
    </location>
</feature>
<gene>
    <name evidence="3" type="ORF">BGCPKDLD_2788</name>
</gene>
<feature type="transmembrane region" description="Helical" evidence="1">
    <location>
        <begin position="319"/>
        <end position="343"/>
    </location>
</feature>
<evidence type="ECO:0000313" key="3">
    <source>
        <dbReference type="EMBL" id="GJE76196.1"/>
    </source>
</evidence>
<keyword evidence="1" id="KW-0812">Transmembrane</keyword>
<feature type="transmembrane region" description="Helical" evidence="1">
    <location>
        <begin position="12"/>
        <end position="37"/>
    </location>
</feature>
<feature type="transmembrane region" description="Helical" evidence="1">
    <location>
        <begin position="196"/>
        <end position="218"/>
    </location>
</feature>
<sequence>MPDLLANLGLGFSVALGLQNIALCFLGCLVGTLIGVLPGVGPIATIAMLLPITFGLDPVGALIMLAGIYYGAQYGGSTTAILVNIPGEATSVVTTLDGHQMARQGRAGIALGTAAIASFFAGTVATVLIAALGAPLTKLALIFGPAEYFALMVMGLAFAVVLAHGSVLKAVAMILVGVLFAAVGTDLETGQERMTFGFSFLTDGVDFSVLAMGLFGIAEILRNLDQTETRDVVRERIGRLLPGLADIKQAAPATLRGTAIGAILGILPGNGAVLGPFAAYTIEKKIAKDPRRFGRGAIEGVAGPESANNAGAQTAFIPLLTLGIPPNAVMALMVGAMTIHGIVPGPGVMTKNPNLFWGMIASMWIGNLMLLIINLPLVGVWVRLLKVPYRLMFPAILMFCSVGIYSINSLPTDVMLIGFFGLMGYLLIKFGFEPAPLLLGFVLGKLMEEYLRRSLTLSRGDPMVFLERPVSAVLFIIAFAILAAALLPSLRKGRDEVFTEA</sequence>
<comment type="caution">
    <text evidence="3">The sequence shown here is derived from an EMBL/GenBank/DDBJ whole genome shotgun (WGS) entry which is preliminary data.</text>
</comment>
<evidence type="ECO:0000256" key="1">
    <source>
        <dbReference type="SAM" id="Phobius"/>
    </source>
</evidence>
<feature type="transmembrane region" description="Helical" evidence="1">
    <location>
        <begin position="139"/>
        <end position="161"/>
    </location>
</feature>
<feature type="transmembrane region" description="Helical" evidence="1">
    <location>
        <begin position="49"/>
        <end position="72"/>
    </location>
</feature>
<name>A0ABQ4UV97_9HYPH</name>
<evidence type="ECO:0000313" key="4">
    <source>
        <dbReference type="Proteomes" id="UP001055093"/>
    </source>
</evidence>
<dbReference type="PANTHER" id="PTHR35342">
    <property type="entry name" value="TRICARBOXYLIC TRANSPORT PROTEIN"/>
    <property type="match status" value="1"/>
</dbReference>
<feature type="transmembrane region" description="Helical" evidence="1">
    <location>
        <begin position="355"/>
        <end position="382"/>
    </location>
</feature>
<feature type="transmembrane region" description="Helical" evidence="1">
    <location>
        <begin position="389"/>
        <end position="408"/>
    </location>
</feature>
<dbReference type="Pfam" id="PF01970">
    <property type="entry name" value="TctA"/>
    <property type="match status" value="1"/>
</dbReference>
<feature type="transmembrane region" description="Helical" evidence="1">
    <location>
        <begin position="109"/>
        <end position="132"/>
    </location>
</feature>
<dbReference type="RefSeq" id="WP_137831132.1">
    <property type="nucleotide sequence ID" value="NZ_BPRE01000008.1"/>
</dbReference>
<dbReference type="InterPro" id="IPR002823">
    <property type="entry name" value="DUF112_TM"/>
</dbReference>
<dbReference type="PANTHER" id="PTHR35342:SF5">
    <property type="entry name" value="TRICARBOXYLIC TRANSPORT PROTEIN"/>
    <property type="match status" value="1"/>
</dbReference>